<accession>A0A7J5L180</accession>
<dbReference type="EMBL" id="WCLP01000032">
    <property type="protein sequence ID" value="KAB5280481.1"/>
    <property type="molecule type" value="Genomic_DNA"/>
</dbReference>
<evidence type="ECO:0000313" key="1">
    <source>
        <dbReference type="EMBL" id="KAB5280481.1"/>
    </source>
</evidence>
<dbReference type="Proteomes" id="UP000440773">
    <property type="component" value="Unassembled WGS sequence"/>
</dbReference>
<dbReference type="GeneID" id="98397157"/>
<protein>
    <submittedName>
        <fullName evidence="1">Uncharacterized protein</fullName>
    </submittedName>
</protein>
<dbReference type="RefSeq" id="WP_004328533.1">
    <property type="nucleotide sequence ID" value="NZ_JABFHV010000028.1"/>
</dbReference>
<name>A0A7J5L180_BACSE</name>
<comment type="caution">
    <text evidence="1">The sequence shown here is derived from an EMBL/GenBank/DDBJ whole genome shotgun (WGS) entry which is preliminary data.</text>
</comment>
<gene>
    <name evidence="1" type="ORF">F9962_12400</name>
</gene>
<proteinExistence type="predicted"/>
<sequence length="95" mass="11060">MLDFSNTMNNHHFALNDVELRILQPVFLEFHAKTGLSIDEYGDTRLIPQNLELLINLANDYIKTLDKQSMKIVIEFIKNLRPMIIDKNTIWVSGD</sequence>
<organism evidence="1 2">
    <name type="scientific">Bacteroides stercoris</name>
    <dbReference type="NCBI Taxonomy" id="46506"/>
    <lineage>
        <taxon>Bacteria</taxon>
        <taxon>Pseudomonadati</taxon>
        <taxon>Bacteroidota</taxon>
        <taxon>Bacteroidia</taxon>
        <taxon>Bacteroidales</taxon>
        <taxon>Bacteroidaceae</taxon>
        <taxon>Bacteroides</taxon>
    </lineage>
</organism>
<evidence type="ECO:0000313" key="2">
    <source>
        <dbReference type="Proteomes" id="UP000440773"/>
    </source>
</evidence>
<reference evidence="1 2" key="1">
    <citation type="journal article" date="2019" name="Nat. Med.">
        <title>A library of human gut bacterial isolates paired with longitudinal multiomics data enables mechanistic microbiome research.</title>
        <authorList>
            <person name="Poyet M."/>
            <person name="Groussin M."/>
            <person name="Gibbons S.M."/>
            <person name="Avila-Pacheco J."/>
            <person name="Jiang X."/>
            <person name="Kearney S.M."/>
            <person name="Perrotta A.R."/>
            <person name="Berdy B."/>
            <person name="Zhao S."/>
            <person name="Lieberman T.D."/>
            <person name="Swanson P.K."/>
            <person name="Smith M."/>
            <person name="Roesemann S."/>
            <person name="Alexander J.E."/>
            <person name="Rich S.A."/>
            <person name="Livny J."/>
            <person name="Vlamakis H."/>
            <person name="Clish C."/>
            <person name="Bullock K."/>
            <person name="Deik A."/>
            <person name="Scott J."/>
            <person name="Pierce K.A."/>
            <person name="Xavier R.J."/>
            <person name="Alm E.J."/>
        </authorList>
    </citation>
    <scope>NUCLEOTIDE SEQUENCE [LARGE SCALE GENOMIC DNA]</scope>
    <source>
        <strain evidence="1 2">BIOML-A17</strain>
    </source>
</reference>
<dbReference type="AlphaFoldDB" id="A0A7J5L180"/>